<name>R7SER5_CONPW</name>
<dbReference type="OMA" id="PGNEREG"/>
<dbReference type="RefSeq" id="XP_007775113.1">
    <property type="nucleotide sequence ID" value="XM_007776923.1"/>
</dbReference>
<dbReference type="KEGG" id="cput:CONPUDRAFT_67069"/>
<dbReference type="EMBL" id="JH711591">
    <property type="protein sequence ID" value="EIW74668.1"/>
    <property type="molecule type" value="Genomic_DNA"/>
</dbReference>
<dbReference type="eggNOG" id="ENOG502SIW4">
    <property type="taxonomic scope" value="Eukaryota"/>
</dbReference>
<keyword evidence="2" id="KW-1185">Reference proteome</keyword>
<dbReference type="InterPro" id="IPR041078">
    <property type="entry name" value="Plavaka"/>
</dbReference>
<dbReference type="AlphaFoldDB" id="R7SER5"/>
<feature type="non-terminal residue" evidence="1">
    <location>
        <position position="1"/>
    </location>
</feature>
<protein>
    <submittedName>
        <fullName evidence="1">Uncharacterized protein</fullName>
    </submittedName>
</protein>
<sequence length="846" mass="97192">QLGDIQTIYHPRSGRVPVVEPLSDFDRRRHPDTTAVHASGDESPWTPWRSREDFELSELAIEGALSHEQTDPFTLQGCDEMKATFEAASKTLTPFEKHDIPVTFNEQNATFNFELWDRSLWDWGLDLLSNPRLQPHFVFDAQRVSKYNGTQFVRFIDEPWTANDFWTVQSQLPEGGKPFAFILYADKSVLSSFGTQKGYPVVARCANLPAKLRNSTGPGGGQVVGWLPIVDEEDKYKGTTDWANFKNIVWHKSFEKLFESLEGYAKTGFWFKFQDGSRVWLFPIILILSADFEEQCQMTALRGGMANHPCPVCLVEKKDLASSTEPFRFRTSEQSKAVYEEAMSARNTTVKEETLKKYGLRPVQNAFWKLKYTDVHMAISWDRMHAHHHGLWGNHLWKAVKACAGDLGRLPSDQLDNQIDSMPRWAGLGHIKNALNVDFTDASKEYTLSKVIIFGAHNVLDREMVDTHHIPYDKGYHLLNCVRLYLNFDMYMGLEQHTQETLAAARAALQAFVDALADYVIRFDSNKNWNFPKNHSNHHAIRDILAKGVTSVYNTKPNESMHRSLRESYKYRTNFKEIALQVLRIELWLLVLVIVREHITAFDRACVESSAKSEPSDEKDTLVDDLESSQTRFTLGSKAPGSAQSLQDLQDTHLDDSRFNNLSRKFEDFINSYFVTHNLSFPKNERICITSSFKVKEHRMLRLRYQSIVDNQMQADLLRCAPDFHHRARNDCLALNAANTVIFVRLLLMFTCDIGDRQFSFALVDPYDSPIFNRSQRDRDFGLWRVRGSEPPTSRFIAFDDMIRGAALVKDFEGTGDHFVLDTVDSDWFLRVQTFWSRVNTNTSAS</sequence>
<evidence type="ECO:0000313" key="2">
    <source>
        <dbReference type="Proteomes" id="UP000053558"/>
    </source>
</evidence>
<evidence type="ECO:0000313" key="1">
    <source>
        <dbReference type="EMBL" id="EIW74668.1"/>
    </source>
</evidence>
<reference evidence="2" key="1">
    <citation type="journal article" date="2012" name="Science">
        <title>The Paleozoic origin of enzymatic lignin decomposition reconstructed from 31 fungal genomes.</title>
        <authorList>
            <person name="Floudas D."/>
            <person name="Binder M."/>
            <person name="Riley R."/>
            <person name="Barry K."/>
            <person name="Blanchette R.A."/>
            <person name="Henrissat B."/>
            <person name="Martinez A.T."/>
            <person name="Otillar R."/>
            <person name="Spatafora J.W."/>
            <person name="Yadav J.S."/>
            <person name="Aerts A."/>
            <person name="Benoit I."/>
            <person name="Boyd A."/>
            <person name="Carlson A."/>
            <person name="Copeland A."/>
            <person name="Coutinho P.M."/>
            <person name="de Vries R.P."/>
            <person name="Ferreira P."/>
            <person name="Findley K."/>
            <person name="Foster B."/>
            <person name="Gaskell J."/>
            <person name="Glotzer D."/>
            <person name="Gorecki P."/>
            <person name="Heitman J."/>
            <person name="Hesse C."/>
            <person name="Hori C."/>
            <person name="Igarashi K."/>
            <person name="Jurgens J.A."/>
            <person name="Kallen N."/>
            <person name="Kersten P."/>
            <person name="Kohler A."/>
            <person name="Kuees U."/>
            <person name="Kumar T.K.A."/>
            <person name="Kuo A."/>
            <person name="LaButti K."/>
            <person name="Larrondo L.F."/>
            <person name="Lindquist E."/>
            <person name="Ling A."/>
            <person name="Lombard V."/>
            <person name="Lucas S."/>
            <person name="Lundell T."/>
            <person name="Martin R."/>
            <person name="McLaughlin D.J."/>
            <person name="Morgenstern I."/>
            <person name="Morin E."/>
            <person name="Murat C."/>
            <person name="Nagy L.G."/>
            <person name="Nolan M."/>
            <person name="Ohm R.A."/>
            <person name="Patyshakuliyeva A."/>
            <person name="Rokas A."/>
            <person name="Ruiz-Duenas F.J."/>
            <person name="Sabat G."/>
            <person name="Salamov A."/>
            <person name="Samejima M."/>
            <person name="Schmutz J."/>
            <person name="Slot J.C."/>
            <person name="St John F."/>
            <person name="Stenlid J."/>
            <person name="Sun H."/>
            <person name="Sun S."/>
            <person name="Syed K."/>
            <person name="Tsang A."/>
            <person name="Wiebenga A."/>
            <person name="Young D."/>
            <person name="Pisabarro A."/>
            <person name="Eastwood D.C."/>
            <person name="Martin F."/>
            <person name="Cullen D."/>
            <person name="Grigoriev I.V."/>
            <person name="Hibbett D.S."/>
        </authorList>
    </citation>
    <scope>NUCLEOTIDE SEQUENCE [LARGE SCALE GENOMIC DNA]</scope>
    <source>
        <strain evidence="2">RWD-64-598 SS2</strain>
    </source>
</reference>
<dbReference type="GeneID" id="19208546"/>
<dbReference type="Proteomes" id="UP000053558">
    <property type="component" value="Unassembled WGS sequence"/>
</dbReference>
<gene>
    <name evidence="1" type="ORF">CONPUDRAFT_67069</name>
</gene>
<dbReference type="Pfam" id="PF18759">
    <property type="entry name" value="Plavaka"/>
    <property type="match status" value="1"/>
</dbReference>
<accession>R7SER5</accession>
<proteinExistence type="predicted"/>
<dbReference type="OrthoDB" id="2602687at2759"/>
<organism evidence="1 2">
    <name type="scientific">Coniophora puteana (strain RWD-64-598)</name>
    <name type="common">Brown rot fungus</name>
    <dbReference type="NCBI Taxonomy" id="741705"/>
    <lineage>
        <taxon>Eukaryota</taxon>
        <taxon>Fungi</taxon>
        <taxon>Dikarya</taxon>
        <taxon>Basidiomycota</taxon>
        <taxon>Agaricomycotina</taxon>
        <taxon>Agaricomycetes</taxon>
        <taxon>Agaricomycetidae</taxon>
        <taxon>Boletales</taxon>
        <taxon>Coniophorineae</taxon>
        <taxon>Coniophoraceae</taxon>
        <taxon>Coniophora</taxon>
    </lineage>
</organism>